<evidence type="ECO:0000256" key="3">
    <source>
        <dbReference type="PROSITE-ProRule" id="PRU00023"/>
    </source>
</evidence>
<feature type="repeat" description="ANK" evidence="3">
    <location>
        <begin position="71"/>
        <end position="103"/>
    </location>
</feature>
<keyword evidence="4" id="KW-1133">Transmembrane helix</keyword>
<keyword evidence="2 3" id="KW-0040">ANK repeat</keyword>
<feature type="non-terminal residue" evidence="5">
    <location>
        <position position="1"/>
    </location>
</feature>
<evidence type="ECO:0000256" key="1">
    <source>
        <dbReference type="ARBA" id="ARBA00022737"/>
    </source>
</evidence>
<dbReference type="Pfam" id="PF13637">
    <property type="entry name" value="Ank_4"/>
    <property type="match status" value="1"/>
</dbReference>
<keyword evidence="4" id="KW-0812">Transmembrane</keyword>
<dbReference type="Gene3D" id="1.25.40.20">
    <property type="entry name" value="Ankyrin repeat-containing domain"/>
    <property type="match status" value="2"/>
</dbReference>
<dbReference type="PANTHER" id="PTHR24201:SF15">
    <property type="entry name" value="ANKYRIN REPEAT DOMAIN-CONTAINING PROTEIN 66"/>
    <property type="match status" value="1"/>
</dbReference>
<dbReference type="SMART" id="SM00248">
    <property type="entry name" value="ANK"/>
    <property type="match status" value="1"/>
</dbReference>
<dbReference type="EMBL" id="JAHRIO010050571">
    <property type="protein sequence ID" value="MEQ2174683.1"/>
    <property type="molecule type" value="Genomic_DNA"/>
</dbReference>
<keyword evidence="6" id="KW-1185">Reference proteome</keyword>
<sequence length="164" mass="18665">NLDCVKLLLQHGANPNVANYACQLPIHRAAYEGHILVFFTLLLPLFWSLFFYRRALRTLIPVTTKRAIRLSGQSPVHSAADGGQTECLELLIQKGYDVNAQLDKHISGRYELVKLLLSYGAEVNCYFRVISNTVFPTALQYCLRDQAMLRLLLNNGYQAHKHVY</sequence>
<dbReference type="InterPro" id="IPR036770">
    <property type="entry name" value="Ankyrin_rpt-contain_sf"/>
</dbReference>
<dbReference type="PRINTS" id="PR01415">
    <property type="entry name" value="ANKYRIN"/>
</dbReference>
<feature type="transmembrane region" description="Helical" evidence="4">
    <location>
        <begin position="33"/>
        <end position="52"/>
    </location>
</feature>
<reference evidence="5 6" key="1">
    <citation type="submission" date="2021-06" db="EMBL/GenBank/DDBJ databases">
        <authorList>
            <person name="Palmer J.M."/>
        </authorList>
    </citation>
    <scope>NUCLEOTIDE SEQUENCE [LARGE SCALE GENOMIC DNA]</scope>
    <source>
        <strain evidence="5 6">GA_2019</strain>
        <tissue evidence="5">Muscle</tissue>
    </source>
</reference>
<dbReference type="Pfam" id="PF12796">
    <property type="entry name" value="Ank_2"/>
    <property type="match status" value="1"/>
</dbReference>
<keyword evidence="1" id="KW-0677">Repeat</keyword>
<evidence type="ECO:0000313" key="5">
    <source>
        <dbReference type="EMBL" id="MEQ2174683.1"/>
    </source>
</evidence>
<comment type="caution">
    <text evidence="5">The sequence shown here is derived from an EMBL/GenBank/DDBJ whole genome shotgun (WGS) entry which is preliminary data.</text>
</comment>
<keyword evidence="4" id="KW-0472">Membrane</keyword>
<dbReference type="PANTHER" id="PTHR24201">
    <property type="entry name" value="ANK_REP_REGION DOMAIN-CONTAINING PROTEIN"/>
    <property type="match status" value="1"/>
</dbReference>
<protein>
    <submittedName>
        <fullName evidence="5">Uncharacterized protein</fullName>
    </submittedName>
</protein>
<dbReference type="PROSITE" id="PS50088">
    <property type="entry name" value="ANK_REPEAT"/>
    <property type="match status" value="1"/>
</dbReference>
<accession>A0ABV0NTI1</accession>
<evidence type="ECO:0000256" key="2">
    <source>
        <dbReference type="ARBA" id="ARBA00023043"/>
    </source>
</evidence>
<dbReference type="SUPFAM" id="SSF48403">
    <property type="entry name" value="Ankyrin repeat"/>
    <property type="match status" value="1"/>
</dbReference>
<dbReference type="Proteomes" id="UP001476798">
    <property type="component" value="Unassembled WGS sequence"/>
</dbReference>
<evidence type="ECO:0000313" key="6">
    <source>
        <dbReference type="Proteomes" id="UP001476798"/>
    </source>
</evidence>
<proteinExistence type="predicted"/>
<dbReference type="PROSITE" id="PS50297">
    <property type="entry name" value="ANK_REP_REGION"/>
    <property type="match status" value="1"/>
</dbReference>
<dbReference type="InterPro" id="IPR002110">
    <property type="entry name" value="Ankyrin_rpt"/>
</dbReference>
<evidence type="ECO:0000256" key="4">
    <source>
        <dbReference type="SAM" id="Phobius"/>
    </source>
</evidence>
<gene>
    <name evidence="5" type="ORF">GOODEAATRI_010264</name>
</gene>
<organism evidence="5 6">
    <name type="scientific">Goodea atripinnis</name>
    <dbReference type="NCBI Taxonomy" id="208336"/>
    <lineage>
        <taxon>Eukaryota</taxon>
        <taxon>Metazoa</taxon>
        <taxon>Chordata</taxon>
        <taxon>Craniata</taxon>
        <taxon>Vertebrata</taxon>
        <taxon>Euteleostomi</taxon>
        <taxon>Actinopterygii</taxon>
        <taxon>Neopterygii</taxon>
        <taxon>Teleostei</taxon>
        <taxon>Neoteleostei</taxon>
        <taxon>Acanthomorphata</taxon>
        <taxon>Ovalentaria</taxon>
        <taxon>Atherinomorphae</taxon>
        <taxon>Cyprinodontiformes</taxon>
        <taxon>Goodeidae</taxon>
        <taxon>Goodea</taxon>
    </lineage>
</organism>
<name>A0ABV0NTI1_9TELE</name>
<dbReference type="InterPro" id="IPR050776">
    <property type="entry name" value="Ank_Repeat/CDKN_Inhibitor"/>
</dbReference>